<feature type="compositionally biased region" description="Low complexity" evidence="2">
    <location>
        <begin position="347"/>
        <end position="368"/>
    </location>
</feature>
<evidence type="ECO:0000256" key="2">
    <source>
        <dbReference type="SAM" id="MobiDB-lite"/>
    </source>
</evidence>
<feature type="compositionally biased region" description="Basic and acidic residues" evidence="2">
    <location>
        <begin position="77"/>
        <end position="93"/>
    </location>
</feature>
<feature type="coiled-coil region" evidence="1">
    <location>
        <begin position="99"/>
        <end position="126"/>
    </location>
</feature>
<evidence type="ECO:0000313" key="3">
    <source>
        <dbReference type="EMBL" id="CAE2217448.1"/>
    </source>
</evidence>
<organism evidence="3">
    <name type="scientific">Odontella aurita</name>
    <dbReference type="NCBI Taxonomy" id="265563"/>
    <lineage>
        <taxon>Eukaryota</taxon>
        <taxon>Sar</taxon>
        <taxon>Stramenopiles</taxon>
        <taxon>Ochrophyta</taxon>
        <taxon>Bacillariophyta</taxon>
        <taxon>Mediophyceae</taxon>
        <taxon>Biddulphiophycidae</taxon>
        <taxon>Eupodiscales</taxon>
        <taxon>Odontellaceae</taxon>
        <taxon>Odontella</taxon>
    </lineage>
</organism>
<dbReference type="EMBL" id="HBKQ01010359">
    <property type="protein sequence ID" value="CAE2217448.1"/>
    <property type="molecule type" value="Transcribed_RNA"/>
</dbReference>
<feature type="compositionally biased region" description="Polar residues" evidence="2">
    <location>
        <begin position="420"/>
        <end position="435"/>
    </location>
</feature>
<feature type="compositionally biased region" description="Low complexity" evidence="2">
    <location>
        <begin position="8"/>
        <end position="17"/>
    </location>
</feature>
<dbReference type="AlphaFoldDB" id="A0A7S4I3G7"/>
<feature type="compositionally biased region" description="Polar residues" evidence="2">
    <location>
        <begin position="264"/>
        <end position="274"/>
    </location>
</feature>
<feature type="compositionally biased region" description="Low complexity" evidence="2">
    <location>
        <begin position="682"/>
        <end position="699"/>
    </location>
</feature>
<dbReference type="CDD" id="cd14809">
    <property type="entry name" value="bZIP_AUREO-like"/>
    <property type="match status" value="1"/>
</dbReference>
<reference evidence="3" key="1">
    <citation type="submission" date="2021-01" db="EMBL/GenBank/DDBJ databases">
        <authorList>
            <person name="Corre E."/>
            <person name="Pelletier E."/>
            <person name="Niang G."/>
            <person name="Scheremetjew M."/>
            <person name="Finn R."/>
            <person name="Kale V."/>
            <person name="Holt S."/>
            <person name="Cochrane G."/>
            <person name="Meng A."/>
            <person name="Brown T."/>
            <person name="Cohen L."/>
        </authorList>
    </citation>
    <scope>NUCLEOTIDE SEQUENCE</scope>
    <source>
        <strain evidence="3">Isolate 1302-5</strain>
    </source>
</reference>
<gene>
    <name evidence="3" type="ORF">OAUR00152_LOCUS7032</name>
</gene>
<keyword evidence="1" id="KW-0175">Coiled coil</keyword>
<proteinExistence type="predicted"/>
<feature type="compositionally biased region" description="Polar residues" evidence="2">
    <location>
        <begin position="25"/>
        <end position="39"/>
    </location>
</feature>
<accession>A0A7S4I3G7</accession>
<feature type="compositionally biased region" description="Low complexity" evidence="2">
    <location>
        <begin position="241"/>
        <end position="254"/>
    </location>
</feature>
<sequence length="974" mass="101232">MAVMAPTSSSSLSGMSMAFPKDPSGASNGNAYASDTDTGASLAIPGHPMPIPDSAPTPKSGGKGGRGKPSQSVNLTPEERAKLNRDRNREHARSTRLRKKAYISQLKEMLENLHNEKNECEKSRRVAMQHLAEVQTVRRDVVRSFLQFHAGYESDPRKWGTILEAGFFLKQPVTPYRSFRRVEIEQECRKSKGVESMIADAASMSVMVEGMGSRSARWAQIKREDFLSREEARTGGVPVQGAAGSSSRAGASTRRGGRMPHSIVRQNSRLQHAVSSLSSSSGSSTGNGSEEEERQMAQRQVRQSQQSQMRQMQTGAVVARPRSSADKAESGGGGGCGVPQGVGGVVPGAVGNKVSSSSSGSDSRQSSSKQGVGGPPPRMPQHQPHHPSAHAHQAPSSNDFHDYHAPSLPDPMLDSGEGSTGSDSPQESGTSSGADNNRHHGGHRIHRQVVVGTKHVCTDSSSGDDMDTGLGNDKMPATKKRRSNTGGVSSTTFEVPRDTTVTGHASMPGLSSQPPSQANQCRTHGLPPNIARTGGISHSIQPSSAASSSNGAPNGGSAAANARLNSAPAVPLPPFFGIGKRGPTGAVTQASSSAASIPGAATNTSAAAAARAGASTTVVGAATVVSGPRPSHQGTSLAAAASAASNGGGSVSVTGTANAVVVTSGSQGELSSSYATAAKNGNVGSNGGNNPSGNANIAGTRTANGFTHSSSSVLIADNDGTSSSDSSPNSGRPQIRAYYHVNEDDMLLTEDVLMCPFVFRSQDAVQCGALAECVMPGMLRGQFSKRNKLLNVEMVYDAMGFMQQLERASGSEGAAQIVPNSLEMALSPNTDEARVITLAKPPFLIVSVNESWTRMTKYTQMEVEGKEMSILNGKRTDAQAGKRNSKPVHDFAEVSGGRCACSANVHYDKHGRDFVDFVCSYPLTNANDGITHILHVCKELPVPTSPDVEFPDAPSAAGVGIGGGVGGPVSFHGQ</sequence>
<feature type="compositionally biased region" description="Low complexity" evidence="2">
    <location>
        <begin position="717"/>
        <end position="731"/>
    </location>
</feature>
<evidence type="ECO:0000256" key="1">
    <source>
        <dbReference type="SAM" id="Coils"/>
    </source>
</evidence>
<feature type="compositionally biased region" description="Low complexity" evidence="2">
    <location>
        <begin position="275"/>
        <end position="288"/>
    </location>
</feature>
<feature type="compositionally biased region" description="Gly residues" evidence="2">
    <location>
        <begin position="330"/>
        <end position="346"/>
    </location>
</feature>
<protein>
    <recommendedName>
        <fullName evidence="4">BZIP domain-containing protein</fullName>
    </recommendedName>
</protein>
<feature type="compositionally biased region" description="Polar residues" evidence="2">
    <location>
        <begin position="701"/>
        <end position="713"/>
    </location>
</feature>
<feature type="region of interest" description="Disordered" evidence="2">
    <location>
        <begin position="229"/>
        <end position="560"/>
    </location>
</feature>
<feature type="region of interest" description="Disordered" evidence="2">
    <location>
        <begin position="1"/>
        <end position="95"/>
    </location>
</feature>
<feature type="region of interest" description="Disordered" evidence="2">
    <location>
        <begin position="682"/>
        <end position="734"/>
    </location>
</feature>
<feature type="compositionally biased region" description="Polar residues" evidence="2">
    <location>
        <begin position="484"/>
        <end position="522"/>
    </location>
</feature>
<feature type="compositionally biased region" description="Low complexity" evidence="2">
    <location>
        <begin position="542"/>
        <end position="560"/>
    </location>
</feature>
<feature type="compositionally biased region" description="Low complexity" evidence="2">
    <location>
        <begin position="297"/>
        <end position="313"/>
    </location>
</feature>
<feature type="compositionally biased region" description="Low complexity" evidence="2">
    <location>
        <begin position="448"/>
        <end position="461"/>
    </location>
</feature>
<dbReference type="Gene3D" id="3.30.450.20">
    <property type="entry name" value="PAS domain"/>
    <property type="match status" value="1"/>
</dbReference>
<evidence type="ECO:0008006" key="4">
    <source>
        <dbReference type="Google" id="ProtNLM"/>
    </source>
</evidence>
<name>A0A7S4I3G7_9STRA</name>